<feature type="transmembrane region" description="Helical" evidence="6">
    <location>
        <begin position="120"/>
        <end position="137"/>
    </location>
</feature>
<feature type="transmembrane region" description="Helical" evidence="6">
    <location>
        <begin position="51"/>
        <end position="69"/>
    </location>
</feature>
<keyword evidence="4 6" id="KW-1133">Transmembrane helix</keyword>
<keyword evidence="2 6" id="KW-0812">Transmembrane</keyword>
<accession>A0A8J3AI62</accession>
<dbReference type="GO" id="GO:0051301">
    <property type="term" value="P:cell division"/>
    <property type="evidence" value="ECO:0007669"/>
    <property type="project" value="UniProtKB-KW"/>
</dbReference>
<proteinExistence type="predicted"/>
<keyword evidence="7" id="KW-0132">Cell division</keyword>
<evidence type="ECO:0000256" key="1">
    <source>
        <dbReference type="ARBA" id="ARBA00004141"/>
    </source>
</evidence>
<keyword evidence="7" id="KW-0131">Cell cycle</keyword>
<keyword evidence="3" id="KW-0133">Cell shape</keyword>
<feature type="transmembrane region" description="Helical" evidence="6">
    <location>
        <begin position="149"/>
        <end position="166"/>
    </location>
</feature>
<feature type="transmembrane region" description="Helical" evidence="6">
    <location>
        <begin position="357"/>
        <end position="377"/>
    </location>
</feature>
<dbReference type="PROSITE" id="PS00428">
    <property type="entry name" value="FTSW_RODA_SPOVE"/>
    <property type="match status" value="1"/>
</dbReference>
<evidence type="ECO:0000313" key="8">
    <source>
        <dbReference type="Proteomes" id="UP000626244"/>
    </source>
</evidence>
<comment type="subcellular location">
    <subcellularLocation>
        <location evidence="1">Membrane</location>
        <topology evidence="1">Multi-pass membrane protein</topology>
    </subcellularLocation>
</comment>
<dbReference type="OrthoDB" id="9768187at2"/>
<dbReference type="PANTHER" id="PTHR30474">
    <property type="entry name" value="CELL CYCLE PROTEIN"/>
    <property type="match status" value="1"/>
</dbReference>
<feature type="transmembrane region" description="Helical" evidence="6">
    <location>
        <begin position="290"/>
        <end position="308"/>
    </location>
</feature>
<feature type="transmembrane region" description="Helical" evidence="6">
    <location>
        <begin position="195"/>
        <end position="215"/>
    </location>
</feature>
<dbReference type="InterPro" id="IPR018365">
    <property type="entry name" value="Cell_cycle_FtsW-rel_CS"/>
</dbReference>
<evidence type="ECO:0000256" key="3">
    <source>
        <dbReference type="ARBA" id="ARBA00022960"/>
    </source>
</evidence>
<reference evidence="8" key="1">
    <citation type="journal article" date="2019" name="Int. J. Syst. Evol. Microbiol.">
        <title>The Global Catalogue of Microorganisms (GCM) 10K type strain sequencing project: providing services to taxonomists for standard genome sequencing and annotation.</title>
        <authorList>
            <consortium name="The Broad Institute Genomics Platform"/>
            <consortium name="The Broad Institute Genome Sequencing Center for Infectious Disease"/>
            <person name="Wu L."/>
            <person name="Ma J."/>
        </authorList>
    </citation>
    <scope>NUCLEOTIDE SEQUENCE [LARGE SCALE GENOMIC DNA]</scope>
    <source>
        <strain evidence="8">CGMCC 1.14993</strain>
    </source>
</reference>
<dbReference type="GO" id="GO:0015648">
    <property type="term" value="F:lipid-linked peptidoglycan transporter activity"/>
    <property type="evidence" value="ECO:0007669"/>
    <property type="project" value="TreeGrafter"/>
</dbReference>
<evidence type="ECO:0000256" key="6">
    <source>
        <dbReference type="SAM" id="Phobius"/>
    </source>
</evidence>
<sequence length="387" mass="43421">MKEDRTSPFQIDFKLLFILFSIAAISYLAITSAQPSLPENLRSINFAAQQIKWYVIGFVGIAVIMIIDFDRYKNVIWYMYGVGLLLLLGLELNVPGALTIKGATAWYSIPGVGNFQPSELMKIFMIIILGTIISKHNETYSVRGKKEDIFLLFKIIGISLPPLLLIAKEPDLGNTMVMCAIIATMILVSGIRWRYILALVGLTVALGSFMVYLFLFHFEFFTAHVLQEYQLNRFYGWLAPYEYPTQGYQLTQALMAAGSGMLTGKGFHNGEAYFPEPHTDFIFTVICEQYGFIGASVVISFFFLLIYRMIHIALESNDKFGSYICAGVVGMFTFQIFQNIGMTIGLLPITGITLPFISYGGSSLATNLLAIGFILNVRSRTNKYMFN</sequence>
<evidence type="ECO:0000313" key="7">
    <source>
        <dbReference type="EMBL" id="GGI14937.1"/>
    </source>
</evidence>
<comment type="caution">
    <text evidence="7">The sequence shown here is derived from an EMBL/GenBank/DDBJ whole genome shotgun (WGS) entry which is preliminary data.</text>
</comment>
<dbReference type="PANTHER" id="PTHR30474:SF1">
    <property type="entry name" value="PEPTIDOGLYCAN GLYCOSYLTRANSFERASE MRDB"/>
    <property type="match status" value="1"/>
</dbReference>
<dbReference type="GO" id="GO:0032153">
    <property type="term" value="C:cell division site"/>
    <property type="evidence" value="ECO:0007669"/>
    <property type="project" value="TreeGrafter"/>
</dbReference>
<evidence type="ECO:0000256" key="4">
    <source>
        <dbReference type="ARBA" id="ARBA00022989"/>
    </source>
</evidence>
<feature type="transmembrane region" description="Helical" evidence="6">
    <location>
        <begin position="12"/>
        <end position="31"/>
    </location>
</feature>
<keyword evidence="5 6" id="KW-0472">Membrane</keyword>
<dbReference type="Proteomes" id="UP000626244">
    <property type="component" value="Unassembled WGS sequence"/>
</dbReference>
<evidence type="ECO:0000256" key="2">
    <source>
        <dbReference type="ARBA" id="ARBA00022692"/>
    </source>
</evidence>
<feature type="transmembrane region" description="Helical" evidence="6">
    <location>
        <begin position="172"/>
        <end position="188"/>
    </location>
</feature>
<organism evidence="7 8">
    <name type="scientific">Gottfriedia solisilvae</name>
    <dbReference type="NCBI Taxonomy" id="1516104"/>
    <lineage>
        <taxon>Bacteria</taxon>
        <taxon>Bacillati</taxon>
        <taxon>Bacillota</taxon>
        <taxon>Bacilli</taxon>
        <taxon>Bacillales</taxon>
        <taxon>Bacillaceae</taxon>
        <taxon>Gottfriedia</taxon>
    </lineage>
</organism>
<evidence type="ECO:0000256" key="5">
    <source>
        <dbReference type="ARBA" id="ARBA00023136"/>
    </source>
</evidence>
<gene>
    <name evidence="7" type="ORF">GCM10007380_25450</name>
</gene>
<dbReference type="EMBL" id="BMHB01000001">
    <property type="protein sequence ID" value="GGI14937.1"/>
    <property type="molecule type" value="Genomic_DNA"/>
</dbReference>
<dbReference type="RefSeq" id="WP_087999992.1">
    <property type="nucleotide sequence ID" value="NZ_BMHB01000001.1"/>
</dbReference>
<keyword evidence="8" id="KW-1185">Reference proteome</keyword>
<feature type="transmembrane region" description="Helical" evidence="6">
    <location>
        <begin position="320"/>
        <end position="337"/>
    </location>
</feature>
<feature type="transmembrane region" description="Helical" evidence="6">
    <location>
        <begin position="76"/>
        <end position="100"/>
    </location>
</feature>
<dbReference type="InterPro" id="IPR001182">
    <property type="entry name" value="FtsW/RodA"/>
</dbReference>
<protein>
    <submittedName>
        <fullName evidence="7">Cell division protein FtsW</fullName>
    </submittedName>
</protein>
<name>A0A8J3AI62_9BACI</name>
<dbReference type="GO" id="GO:0005886">
    <property type="term" value="C:plasma membrane"/>
    <property type="evidence" value="ECO:0007669"/>
    <property type="project" value="TreeGrafter"/>
</dbReference>
<dbReference type="AlphaFoldDB" id="A0A8J3AI62"/>
<dbReference type="GO" id="GO:0008360">
    <property type="term" value="P:regulation of cell shape"/>
    <property type="evidence" value="ECO:0007669"/>
    <property type="project" value="UniProtKB-KW"/>
</dbReference>
<dbReference type="Pfam" id="PF01098">
    <property type="entry name" value="FTSW_RODA_SPOVE"/>
    <property type="match status" value="1"/>
</dbReference>